<evidence type="ECO:0000313" key="3">
    <source>
        <dbReference type="EMBL" id="SDZ16498.1"/>
    </source>
</evidence>
<feature type="region of interest" description="Disordered" evidence="1">
    <location>
        <begin position="169"/>
        <end position="196"/>
    </location>
</feature>
<feature type="domain" description="Arc-like DNA binding" evidence="2">
    <location>
        <begin position="20"/>
        <end position="53"/>
    </location>
</feature>
<evidence type="ECO:0000259" key="2">
    <source>
        <dbReference type="Pfam" id="PF03869"/>
    </source>
</evidence>
<dbReference type="InterPro" id="IPR010985">
    <property type="entry name" value="Ribbon_hlx_hlx"/>
</dbReference>
<evidence type="ECO:0000313" key="4">
    <source>
        <dbReference type="Proteomes" id="UP000183417"/>
    </source>
</evidence>
<protein>
    <submittedName>
        <fullName evidence="3">Arc-like DNA binding domain-containing protein</fullName>
    </submittedName>
</protein>
<dbReference type="RefSeq" id="WP_074922859.1">
    <property type="nucleotide sequence ID" value="NZ_CP141274.1"/>
</dbReference>
<dbReference type="GO" id="GO:0006355">
    <property type="term" value="P:regulation of DNA-templated transcription"/>
    <property type="evidence" value="ECO:0007669"/>
    <property type="project" value="InterPro"/>
</dbReference>
<evidence type="ECO:0000256" key="1">
    <source>
        <dbReference type="SAM" id="MobiDB-lite"/>
    </source>
</evidence>
<dbReference type="GO" id="GO:0003677">
    <property type="term" value="F:DNA binding"/>
    <property type="evidence" value="ECO:0007669"/>
    <property type="project" value="InterPro"/>
</dbReference>
<organism evidence="3 4">
    <name type="scientific">Delftia lacustris</name>
    <dbReference type="NCBI Taxonomy" id="558537"/>
    <lineage>
        <taxon>Bacteria</taxon>
        <taxon>Pseudomonadati</taxon>
        <taxon>Pseudomonadota</taxon>
        <taxon>Betaproteobacteria</taxon>
        <taxon>Burkholderiales</taxon>
        <taxon>Comamonadaceae</taxon>
        <taxon>Delftia</taxon>
    </lineage>
</organism>
<proteinExistence type="predicted"/>
<gene>
    <name evidence="3" type="ORF">SAMN05421547_113125</name>
</gene>
<dbReference type="Pfam" id="PF03869">
    <property type="entry name" value="Arc"/>
    <property type="match status" value="1"/>
</dbReference>
<dbReference type="Proteomes" id="UP000183417">
    <property type="component" value="Unassembled WGS sequence"/>
</dbReference>
<dbReference type="Gene3D" id="1.10.1220.10">
    <property type="entry name" value="Met repressor-like"/>
    <property type="match status" value="1"/>
</dbReference>
<sequence length="196" mass="21131">MARTPKTTTAPTGSIAPLGLRMLPELKAKVEAAAKANGRSMNAEISARLEESFAPNLDAVSVMDWIRLTGVIGRLAAYIDERRYETGADASTAAMASAVAHADFEKIQASLAEDLGRPADDESLRDFATTIWRAGVASLYASKGMSPPTHPKATTYEYRRRTHLPPYEIVESGNAVDTSSAEKQAPVVKRTRKPKA</sequence>
<name>A0A1H3QU00_9BURK</name>
<dbReference type="SUPFAM" id="SSF47598">
    <property type="entry name" value="Ribbon-helix-helix"/>
    <property type="match status" value="1"/>
</dbReference>
<dbReference type="AlphaFoldDB" id="A0A1H3QU00"/>
<reference evidence="3 4" key="1">
    <citation type="submission" date="2016-10" db="EMBL/GenBank/DDBJ databases">
        <authorList>
            <person name="de Groot N.N."/>
        </authorList>
    </citation>
    <scope>NUCLEOTIDE SEQUENCE [LARGE SCALE GENOMIC DNA]</scope>
    <source>
        <strain evidence="3 4">LMG 24775</strain>
    </source>
</reference>
<accession>A0A1H3QU00</accession>
<dbReference type="InterPro" id="IPR013321">
    <property type="entry name" value="Arc_rbn_hlx_hlx"/>
</dbReference>
<dbReference type="GeneID" id="94692814"/>
<dbReference type="EMBL" id="FNPE01000013">
    <property type="protein sequence ID" value="SDZ16498.1"/>
    <property type="molecule type" value="Genomic_DNA"/>
</dbReference>
<dbReference type="InterPro" id="IPR005569">
    <property type="entry name" value="Arc_DNA-bd_dom"/>
</dbReference>